<dbReference type="AlphaFoldDB" id="A0A381DIV3"/>
<name>A0A381DIV3_9BACT</name>
<dbReference type="SUPFAM" id="SSF102114">
    <property type="entry name" value="Radical SAM enzymes"/>
    <property type="match status" value="1"/>
</dbReference>
<dbReference type="InterPro" id="IPR050377">
    <property type="entry name" value="Radical_SAM_PqqE_MftC-like"/>
</dbReference>
<dbReference type="PANTHER" id="PTHR11228:SF27">
    <property type="entry name" value="GLYCYL-RADICAL ENZYME ACTIVATING ENZYME MJ1227-RELATED"/>
    <property type="match status" value="1"/>
</dbReference>
<keyword evidence="6" id="KW-0560">Oxidoreductase</keyword>
<comment type="cofactor">
    <cofactor evidence="1">
        <name>[4Fe-4S] cluster</name>
        <dbReference type="ChEBI" id="CHEBI:49883"/>
    </cofactor>
</comment>
<dbReference type="InterPro" id="IPR012840">
    <property type="entry name" value="NrdG2"/>
</dbReference>
<evidence type="ECO:0000256" key="5">
    <source>
        <dbReference type="ARBA" id="ARBA00023014"/>
    </source>
</evidence>
<dbReference type="Proteomes" id="UP000254920">
    <property type="component" value="Unassembled WGS sequence"/>
</dbReference>
<dbReference type="CDD" id="cd01335">
    <property type="entry name" value="Radical_SAM"/>
    <property type="match status" value="1"/>
</dbReference>
<dbReference type="GO" id="GO:0016491">
    <property type="term" value="F:oxidoreductase activity"/>
    <property type="evidence" value="ECO:0007669"/>
    <property type="project" value="UniProtKB-KW"/>
</dbReference>
<evidence type="ECO:0000313" key="7">
    <source>
        <dbReference type="Proteomes" id="UP000254920"/>
    </source>
</evidence>
<dbReference type="Pfam" id="PF04055">
    <property type="entry name" value="Radical_SAM"/>
    <property type="match status" value="1"/>
</dbReference>
<dbReference type="GeneID" id="93091263"/>
<dbReference type="GO" id="GO:0046872">
    <property type="term" value="F:metal ion binding"/>
    <property type="evidence" value="ECO:0007669"/>
    <property type="project" value="UniProtKB-KW"/>
</dbReference>
<dbReference type="EC" id="1.97.-.-" evidence="6"/>
<dbReference type="Gene3D" id="3.20.20.70">
    <property type="entry name" value="Aldolase class I"/>
    <property type="match status" value="1"/>
</dbReference>
<dbReference type="InterPro" id="IPR007197">
    <property type="entry name" value="rSAM"/>
</dbReference>
<protein>
    <submittedName>
        <fullName evidence="6">Anaerobic ribonucleoside-triphosphate reductase activating protein</fullName>
        <ecNumber evidence="6">1.97.-.-</ecNumber>
    </submittedName>
</protein>
<dbReference type="InterPro" id="IPR013785">
    <property type="entry name" value="Aldolase_TIM"/>
</dbReference>
<organism evidence="6 7">
    <name type="scientific">Campylobacter sputorum subsp. sputorum</name>
    <dbReference type="NCBI Taxonomy" id="32024"/>
    <lineage>
        <taxon>Bacteria</taxon>
        <taxon>Pseudomonadati</taxon>
        <taxon>Campylobacterota</taxon>
        <taxon>Epsilonproteobacteria</taxon>
        <taxon>Campylobacterales</taxon>
        <taxon>Campylobacteraceae</taxon>
        <taxon>Campylobacter</taxon>
    </lineage>
</organism>
<accession>A0A381DIV3</accession>
<dbReference type="SFLD" id="SFLDS00029">
    <property type="entry name" value="Radical_SAM"/>
    <property type="match status" value="2"/>
</dbReference>
<evidence type="ECO:0000256" key="3">
    <source>
        <dbReference type="ARBA" id="ARBA00022723"/>
    </source>
</evidence>
<reference evidence="6 7" key="1">
    <citation type="submission" date="2018-06" db="EMBL/GenBank/DDBJ databases">
        <authorList>
            <consortium name="Pathogen Informatics"/>
            <person name="Doyle S."/>
        </authorList>
    </citation>
    <scope>NUCLEOTIDE SEQUENCE [LARGE SCALE GENOMIC DNA]</scope>
    <source>
        <strain evidence="6 7">NCTC12475</strain>
    </source>
</reference>
<keyword evidence="4" id="KW-0408">Iron</keyword>
<keyword evidence="2" id="KW-0949">S-adenosyl-L-methionine</keyword>
<dbReference type="STRING" id="32024.GCA_000788295_01252"/>
<dbReference type="GO" id="GO:0051536">
    <property type="term" value="F:iron-sulfur cluster binding"/>
    <property type="evidence" value="ECO:0007669"/>
    <property type="project" value="UniProtKB-KW"/>
</dbReference>
<keyword evidence="5" id="KW-0411">Iron-sulfur</keyword>
<dbReference type="RefSeq" id="WP_089183021.1">
    <property type="nucleotide sequence ID" value="NZ_CP043427.1"/>
</dbReference>
<evidence type="ECO:0000256" key="1">
    <source>
        <dbReference type="ARBA" id="ARBA00001966"/>
    </source>
</evidence>
<evidence type="ECO:0000256" key="4">
    <source>
        <dbReference type="ARBA" id="ARBA00023004"/>
    </source>
</evidence>
<dbReference type="InterPro" id="IPR058240">
    <property type="entry name" value="rSAM_sf"/>
</dbReference>
<dbReference type="PANTHER" id="PTHR11228">
    <property type="entry name" value="RADICAL SAM DOMAIN PROTEIN"/>
    <property type="match status" value="1"/>
</dbReference>
<dbReference type="SFLD" id="SFLDG01094">
    <property type="entry name" value="Uncharacterised_Radical_SAM_Su"/>
    <property type="match status" value="1"/>
</dbReference>
<dbReference type="PROSITE" id="PS51918">
    <property type="entry name" value="RADICAL_SAM"/>
    <property type="match status" value="1"/>
</dbReference>
<dbReference type="EMBL" id="UFVD01000001">
    <property type="protein sequence ID" value="SUX10634.1"/>
    <property type="molecule type" value="Genomic_DNA"/>
</dbReference>
<sequence length="224" mass="26409">MNQIYEITKFTTTDYQDELACIVWFGRCNMRCIYCYNIDAVLNQGKITNDEFLNFLKSRVGKLSGVVFSGGECTLCRDFLTLCRNVKNLGYKLKVDTNGTNLDIIKQALDENLIDYIALDFKAHIDIFKEITKSNLYYKFEKTLQYLIKIDFKFEVRTTIHTDFINENDISQMAQYLENLGYKNNYYLQNFLQTNHNFTKLPPQKRVIDKNKILTKLNIVLRNF</sequence>
<keyword evidence="3" id="KW-0479">Metal-binding</keyword>
<evidence type="ECO:0000313" key="6">
    <source>
        <dbReference type="EMBL" id="SUX10634.1"/>
    </source>
</evidence>
<evidence type="ECO:0000256" key="2">
    <source>
        <dbReference type="ARBA" id="ARBA00022691"/>
    </source>
</evidence>
<dbReference type="OrthoDB" id="9782387at2"/>
<keyword evidence="7" id="KW-1185">Reference proteome</keyword>
<dbReference type="NCBIfam" id="TIGR02495">
    <property type="entry name" value="NrdG2"/>
    <property type="match status" value="1"/>
</dbReference>
<gene>
    <name evidence="6" type="ORF">NCTC12475_00832</name>
</gene>
<dbReference type="SFLD" id="SFLDG01067">
    <property type="entry name" value="SPASM/twitch_domain_containing"/>
    <property type="match status" value="1"/>
</dbReference>
<proteinExistence type="predicted"/>